<evidence type="ECO:0000313" key="3">
    <source>
        <dbReference type="Proteomes" id="UP000470384"/>
    </source>
</evidence>
<dbReference type="SUPFAM" id="SSF51735">
    <property type="entry name" value="NAD(P)-binding Rossmann-fold domains"/>
    <property type="match status" value="1"/>
</dbReference>
<dbReference type="PRINTS" id="PR00080">
    <property type="entry name" value="SDRFAMILY"/>
</dbReference>
<dbReference type="PANTHER" id="PTHR42879">
    <property type="entry name" value="3-OXOACYL-(ACYL-CARRIER-PROTEIN) REDUCTASE"/>
    <property type="match status" value="1"/>
</dbReference>
<dbReference type="InterPro" id="IPR036291">
    <property type="entry name" value="NAD(P)-bd_dom_sf"/>
</dbReference>
<name>A0A845QAW7_9HYPH</name>
<organism evidence="2 3">
    <name type="scientific">Pyruvatibacter mobilis</name>
    <dbReference type="NCBI Taxonomy" id="1712261"/>
    <lineage>
        <taxon>Bacteria</taxon>
        <taxon>Pseudomonadati</taxon>
        <taxon>Pseudomonadota</taxon>
        <taxon>Alphaproteobacteria</taxon>
        <taxon>Hyphomicrobiales</taxon>
        <taxon>Parvibaculaceae</taxon>
        <taxon>Pyruvatibacter</taxon>
    </lineage>
</organism>
<dbReference type="OrthoDB" id="9793325at2"/>
<proteinExistence type="inferred from homology"/>
<dbReference type="InterPro" id="IPR050259">
    <property type="entry name" value="SDR"/>
</dbReference>
<protein>
    <submittedName>
        <fullName evidence="2">SDR family oxidoreductase</fullName>
    </submittedName>
</protein>
<dbReference type="RefSeq" id="WP_160587373.1">
    <property type="nucleotide sequence ID" value="NZ_BMHN01000001.1"/>
</dbReference>
<gene>
    <name evidence="2" type="ORF">GTQ45_06485</name>
</gene>
<accession>A0A845QAW7</accession>
<sequence>MKLGLDGKTAFVSGAHRGTGAVIARLLAEEGMQVIVHGPAPGDADATVGELRSAGHDAIAAHGDLTTDEGADAAIAACEGGPVDVLINNWGGVAPGRWEDSDPGTWHADYERNVLSMVRLSIRLSDGMKARGWGRIVNLGTLGTIQPPARTPHYYAAKSALAGASASLARELGGHGITVNLVSPGLIRTDEVEAHFRARAARKGWGDDWAEIEKRAMKEMGGGNPTGRMSTREDVAAAVVFLASDPAAHINGVNLRVDGGAAALAL</sequence>
<evidence type="ECO:0000313" key="2">
    <source>
        <dbReference type="EMBL" id="NBG95376.1"/>
    </source>
</evidence>
<dbReference type="PANTHER" id="PTHR42879:SF2">
    <property type="entry name" value="3-OXOACYL-[ACYL-CARRIER-PROTEIN] REDUCTASE FABG"/>
    <property type="match status" value="1"/>
</dbReference>
<keyword evidence="3" id="KW-1185">Reference proteome</keyword>
<evidence type="ECO:0000256" key="1">
    <source>
        <dbReference type="ARBA" id="ARBA00006484"/>
    </source>
</evidence>
<comment type="similarity">
    <text evidence="1">Belongs to the short-chain dehydrogenases/reductases (SDR) family.</text>
</comment>
<reference evidence="2 3" key="1">
    <citation type="journal article" date="2016" name="Int. J. Syst. Evol. Microbiol.">
        <title>Pyruvatibacter mobilis gen. nov., sp. nov., a marine bacterium from the culture broth of Picochlorum sp. 122.</title>
        <authorList>
            <person name="Wang G."/>
            <person name="Tang M."/>
            <person name="Wu H."/>
            <person name="Dai S."/>
            <person name="Li T."/>
            <person name="Chen C."/>
            <person name="He H."/>
            <person name="Fan J."/>
            <person name="Xiang W."/>
            <person name="Li X."/>
        </authorList>
    </citation>
    <scope>NUCLEOTIDE SEQUENCE [LARGE SCALE GENOMIC DNA]</scope>
    <source>
        <strain evidence="2 3">GYP-11</strain>
    </source>
</reference>
<dbReference type="Gene3D" id="3.40.50.720">
    <property type="entry name" value="NAD(P)-binding Rossmann-like Domain"/>
    <property type="match status" value="1"/>
</dbReference>
<dbReference type="AlphaFoldDB" id="A0A845QAW7"/>
<dbReference type="GeneID" id="300655160"/>
<dbReference type="InterPro" id="IPR002347">
    <property type="entry name" value="SDR_fam"/>
</dbReference>
<dbReference type="Proteomes" id="UP000470384">
    <property type="component" value="Unassembled WGS sequence"/>
</dbReference>
<comment type="caution">
    <text evidence="2">The sequence shown here is derived from an EMBL/GenBank/DDBJ whole genome shotgun (WGS) entry which is preliminary data.</text>
</comment>
<dbReference type="Pfam" id="PF13561">
    <property type="entry name" value="adh_short_C2"/>
    <property type="match status" value="1"/>
</dbReference>
<dbReference type="EMBL" id="WXYQ01000005">
    <property type="protein sequence ID" value="NBG95376.1"/>
    <property type="molecule type" value="Genomic_DNA"/>
</dbReference>
<dbReference type="PRINTS" id="PR00081">
    <property type="entry name" value="GDHRDH"/>
</dbReference>